<dbReference type="Pfam" id="PF01548">
    <property type="entry name" value="DEDD_Tnp_IS110"/>
    <property type="match status" value="1"/>
</dbReference>
<organism evidence="3 4">
    <name type="scientific">Caballeronia choica</name>
    <dbReference type="NCBI Taxonomy" id="326476"/>
    <lineage>
        <taxon>Bacteria</taxon>
        <taxon>Pseudomonadati</taxon>
        <taxon>Pseudomonadota</taxon>
        <taxon>Betaproteobacteria</taxon>
        <taxon>Burkholderiales</taxon>
        <taxon>Burkholderiaceae</taxon>
        <taxon>Caballeronia</taxon>
    </lineage>
</organism>
<protein>
    <submittedName>
        <fullName evidence="3">Transposase</fullName>
    </submittedName>
</protein>
<accession>A0A158KQQ0</accession>
<sequence>MNRIVRVGVDLAKNVMQLHGVDVAERVVIRKAVTREKFLEWFANLAPCVVAMEACTASHFWARRLREYGHDVRLIPPQFAAPYRKGGSSVKNDAVDAEAICEAASRPHMRYVPVKTPAQQGALVLHRMRQGLIEEVLHWSTGFAAWLLNSGYFFRRAFTGSERGSPNQWRTGGTNCPDSRGWHCCEGGRELSSLTQRSTGSTNRSPSMQRMIPTRDASRKCSVSG</sequence>
<dbReference type="GO" id="GO:0003677">
    <property type="term" value="F:DNA binding"/>
    <property type="evidence" value="ECO:0007669"/>
    <property type="project" value="InterPro"/>
</dbReference>
<dbReference type="GO" id="GO:0006313">
    <property type="term" value="P:DNA transposition"/>
    <property type="evidence" value="ECO:0007669"/>
    <property type="project" value="InterPro"/>
</dbReference>
<name>A0A158KQQ0_9BURK</name>
<feature type="domain" description="Transposase IS110-like N-terminal" evidence="2">
    <location>
        <begin position="7"/>
        <end position="141"/>
    </location>
</feature>
<dbReference type="NCBIfam" id="NF033542">
    <property type="entry name" value="transpos_IS110"/>
    <property type="match status" value="1"/>
</dbReference>
<comment type="caution">
    <text evidence="3">The sequence shown here is derived from an EMBL/GenBank/DDBJ whole genome shotgun (WGS) entry which is preliminary data.</text>
</comment>
<dbReference type="InterPro" id="IPR002525">
    <property type="entry name" value="Transp_IS110-like_N"/>
</dbReference>
<evidence type="ECO:0000313" key="4">
    <source>
        <dbReference type="Proteomes" id="UP000054770"/>
    </source>
</evidence>
<dbReference type="PANTHER" id="PTHR33055:SF3">
    <property type="entry name" value="PUTATIVE TRANSPOSASE FOR IS117-RELATED"/>
    <property type="match status" value="1"/>
</dbReference>
<evidence type="ECO:0000256" key="1">
    <source>
        <dbReference type="SAM" id="MobiDB-lite"/>
    </source>
</evidence>
<dbReference type="PANTHER" id="PTHR33055">
    <property type="entry name" value="TRANSPOSASE FOR INSERTION SEQUENCE ELEMENT IS1111A"/>
    <property type="match status" value="1"/>
</dbReference>
<proteinExistence type="predicted"/>
<keyword evidence="4" id="KW-1185">Reference proteome</keyword>
<dbReference type="AlphaFoldDB" id="A0A158KQQ0"/>
<feature type="compositionally biased region" description="Polar residues" evidence="1">
    <location>
        <begin position="193"/>
        <end position="208"/>
    </location>
</feature>
<dbReference type="EMBL" id="FCON02000138">
    <property type="protein sequence ID" value="SAL83447.1"/>
    <property type="molecule type" value="Genomic_DNA"/>
</dbReference>
<evidence type="ECO:0000313" key="3">
    <source>
        <dbReference type="EMBL" id="SAL83447.1"/>
    </source>
</evidence>
<dbReference type="InterPro" id="IPR047650">
    <property type="entry name" value="Transpos_IS110"/>
</dbReference>
<gene>
    <name evidence="3" type="ORF">AWB68_06909</name>
</gene>
<evidence type="ECO:0000259" key="2">
    <source>
        <dbReference type="Pfam" id="PF01548"/>
    </source>
</evidence>
<feature type="region of interest" description="Disordered" evidence="1">
    <location>
        <begin position="193"/>
        <end position="225"/>
    </location>
</feature>
<reference evidence="3" key="1">
    <citation type="submission" date="2016-01" db="EMBL/GenBank/DDBJ databases">
        <authorList>
            <person name="Peeters C."/>
        </authorList>
    </citation>
    <scope>NUCLEOTIDE SEQUENCE [LARGE SCALE GENOMIC DNA]</scope>
    <source>
        <strain evidence="3">LMG 22940</strain>
    </source>
</reference>
<dbReference type="Proteomes" id="UP000054770">
    <property type="component" value="Unassembled WGS sequence"/>
</dbReference>
<dbReference type="GO" id="GO:0004803">
    <property type="term" value="F:transposase activity"/>
    <property type="evidence" value="ECO:0007669"/>
    <property type="project" value="InterPro"/>
</dbReference>